<evidence type="ECO:0000313" key="2">
    <source>
        <dbReference type="EMBL" id="KNA54793.1"/>
    </source>
</evidence>
<comment type="caution">
    <text evidence="2">The sequence shown here is derived from an EMBL/GenBank/DDBJ whole genome shotgun (WGS) entry which is preliminary data.</text>
</comment>
<protein>
    <submittedName>
        <fullName evidence="2">Uncharacterized protein</fullName>
    </submittedName>
</protein>
<name>A0A0K9UFU5_VIBCL</name>
<dbReference type="EMBL" id="AAUT02000043">
    <property type="protein sequence ID" value="KNA54793.1"/>
    <property type="molecule type" value="Genomic_DNA"/>
</dbReference>
<dbReference type="Proteomes" id="UP000003017">
    <property type="component" value="Unassembled WGS sequence"/>
</dbReference>
<gene>
    <name evidence="2" type="ORF">VC274080_024012</name>
</gene>
<keyword evidence="1" id="KW-0472">Membrane</keyword>
<feature type="transmembrane region" description="Helical" evidence="1">
    <location>
        <begin position="44"/>
        <end position="63"/>
    </location>
</feature>
<accession>A0A0K9UFU5</accession>
<evidence type="ECO:0000256" key="1">
    <source>
        <dbReference type="SAM" id="Phobius"/>
    </source>
</evidence>
<evidence type="ECO:0000313" key="3">
    <source>
        <dbReference type="Proteomes" id="UP000003017"/>
    </source>
</evidence>
<reference evidence="2 3" key="2">
    <citation type="submission" date="2010-08" db="EMBL/GenBank/DDBJ databases">
        <title>The Genome Sequence of Vibrio cholerae strain 2740-80.</title>
        <authorList>
            <consortium name="The Broad Institute Genome Sequencing Platform"/>
            <person name="Colwell R."/>
            <person name="Young S.K."/>
            <person name="Zeng Q."/>
            <person name="Alvarado L."/>
            <person name="Berlin A."/>
            <person name="Chapman S."/>
            <person name="Chen Z."/>
            <person name="Freedman E."/>
            <person name="Gellesch M."/>
            <person name="Goldberg J."/>
            <person name="Griggs A."/>
            <person name="Gujja S."/>
            <person name="Heilman E."/>
            <person name="Heiman D."/>
            <person name="Howarth C."/>
            <person name="Larson L."/>
            <person name="Mehta T."/>
            <person name="Neiman D.N."/>
            <person name="Park D."/>
            <person name="Pearson M."/>
            <person name="Roberts A."/>
            <person name="Saif S."/>
            <person name="Shenoy N."/>
            <person name="Sisk P."/>
            <person name="Stolte C."/>
            <person name="Sykes S."/>
            <person name="White J."/>
            <person name="Yandava C."/>
            <person name="Borodovsky M."/>
            <person name="Heidelberg J."/>
            <person name="Haas B."/>
            <person name="Nusbaum C."/>
            <person name="Birren B."/>
        </authorList>
    </citation>
    <scope>NUCLEOTIDE SEQUENCE [LARGE SCALE GENOMIC DNA]</scope>
    <source>
        <strain evidence="2 3">2740-80</strain>
    </source>
</reference>
<keyword evidence="1" id="KW-1133">Transmembrane helix</keyword>
<proteinExistence type="predicted"/>
<organism evidence="2 3">
    <name type="scientific">Vibrio cholerae 2740-80</name>
    <dbReference type="NCBI Taxonomy" id="412614"/>
    <lineage>
        <taxon>Bacteria</taxon>
        <taxon>Pseudomonadati</taxon>
        <taxon>Pseudomonadota</taxon>
        <taxon>Gammaproteobacteria</taxon>
        <taxon>Vibrionales</taxon>
        <taxon>Vibrionaceae</taxon>
        <taxon>Vibrio</taxon>
    </lineage>
</organism>
<keyword evidence="1" id="KW-0812">Transmembrane</keyword>
<dbReference type="AlphaFoldDB" id="A0A0K9UFU5"/>
<sequence>MVLILISVFVNLIFLATLLALQADLSAFLGVEVTKTTLSILKDILIPISTAFFGAAFGAYIAYRLSVRQSKQLERIKEHSVLLSSFYALNAQINDLLDYKLSIIKPNVNDDIRALTIKWCVDVQCVSERVHDESGYVLAKYSELKVYKQLKRAERTYICAKRLVQRRNDLYDSYRTSLDKEAKLGENIDLHVIVDKFGYNNLCRLYDTTESMISEIDVAIAELKQALDCLPLCMEKHFPNDQFVNLGSYTKPGFENAILVNSSKPIISSLKDLQALMD</sequence>
<reference evidence="2 3" key="1">
    <citation type="submission" date="2007-01" db="EMBL/GenBank/DDBJ databases">
        <authorList>
            <person name="Kobayashi T."/>
            <person name="Suzuki M."/>
            <person name="Inoue H."/>
            <person name="Itai R.N."/>
            <person name="Takahashi M."/>
            <person name="Nakanishi H."/>
            <person name="Mori S."/>
            <person name="Nishizawa N.K."/>
        </authorList>
    </citation>
    <scope>NUCLEOTIDE SEQUENCE [LARGE SCALE GENOMIC DNA]</scope>
    <source>
        <strain evidence="2 3">2740-80</strain>
    </source>
</reference>
<dbReference type="RefSeq" id="WP_000242986.1">
    <property type="nucleotide sequence ID" value="NZ_CP016325.1"/>
</dbReference>